<gene>
    <name evidence="2" type="ORF">DR864_07785</name>
</gene>
<proteinExistence type="predicted"/>
<dbReference type="KEGG" id="run:DR864_07785"/>
<keyword evidence="1" id="KW-0732">Signal</keyword>
<feature type="chain" id="PRO_5016815264" description="Outer membrane lipoprotein-sorting protein" evidence="1">
    <location>
        <begin position="23"/>
        <end position="260"/>
    </location>
</feature>
<dbReference type="EMBL" id="CP030850">
    <property type="protein sequence ID" value="AXE17642.1"/>
    <property type="molecule type" value="Genomic_DNA"/>
</dbReference>
<evidence type="ECO:0008006" key="4">
    <source>
        <dbReference type="Google" id="ProtNLM"/>
    </source>
</evidence>
<keyword evidence="3" id="KW-1185">Reference proteome</keyword>
<feature type="signal peptide" evidence="1">
    <location>
        <begin position="1"/>
        <end position="22"/>
    </location>
</feature>
<evidence type="ECO:0000313" key="2">
    <source>
        <dbReference type="EMBL" id="AXE17642.1"/>
    </source>
</evidence>
<evidence type="ECO:0000313" key="3">
    <source>
        <dbReference type="Proteomes" id="UP000251993"/>
    </source>
</evidence>
<sequence length="260" mass="29854">MSMKKQFTLNLLAFLLFSACFAQKNPAAAGFDAAGSDAKAIEIADQVMENMGGRKNWDKTRYIAWNFFGNRKLIWDKWTGNVRIDNVNNDQTVLLNINTDKGRVFKYGQEQTAPDSIAKFVKSGKGAWINDSYWLLMPFKLKDSGVTLKYLGEDKTQDGVEADVLQLTFKGVGNTPDNKYKVWVKKTNPMVWQWAYYPKFDAEKPGFIRPWTDYKQHGKILISGERGDRDLTDIMVFDKLPESIFTDFKRPDLSQYPRAK</sequence>
<dbReference type="PROSITE" id="PS51257">
    <property type="entry name" value="PROKAR_LIPOPROTEIN"/>
    <property type="match status" value="1"/>
</dbReference>
<dbReference type="OrthoDB" id="892266at2"/>
<dbReference type="RefSeq" id="WP_114066427.1">
    <property type="nucleotide sequence ID" value="NZ_CP030850.1"/>
</dbReference>
<evidence type="ECO:0000256" key="1">
    <source>
        <dbReference type="SAM" id="SignalP"/>
    </source>
</evidence>
<organism evidence="2 3">
    <name type="scientific">Runella rosea</name>
    <dbReference type="NCBI Taxonomy" id="2259595"/>
    <lineage>
        <taxon>Bacteria</taxon>
        <taxon>Pseudomonadati</taxon>
        <taxon>Bacteroidota</taxon>
        <taxon>Cytophagia</taxon>
        <taxon>Cytophagales</taxon>
        <taxon>Spirosomataceae</taxon>
        <taxon>Runella</taxon>
    </lineage>
</organism>
<dbReference type="AlphaFoldDB" id="A0A344TG71"/>
<name>A0A344TG71_9BACT</name>
<reference evidence="2 3" key="1">
    <citation type="submission" date="2018-07" db="EMBL/GenBank/DDBJ databases">
        <title>Genome sequencing of Runella.</title>
        <authorList>
            <person name="Baek M.-G."/>
            <person name="Yi H."/>
        </authorList>
    </citation>
    <scope>NUCLEOTIDE SEQUENCE [LARGE SCALE GENOMIC DNA]</scope>
    <source>
        <strain evidence="2 3">HYN0085</strain>
    </source>
</reference>
<protein>
    <recommendedName>
        <fullName evidence="4">Outer membrane lipoprotein-sorting protein</fullName>
    </recommendedName>
</protein>
<accession>A0A344TG71</accession>
<dbReference type="Proteomes" id="UP000251993">
    <property type="component" value="Chromosome"/>
</dbReference>